<feature type="modified residue" description="Phosphohistidine" evidence="9">
    <location>
        <position position="761"/>
    </location>
</feature>
<dbReference type="GO" id="GO:0000155">
    <property type="term" value="F:phosphorelay sensor kinase activity"/>
    <property type="evidence" value="ECO:0007669"/>
    <property type="project" value="UniProtKB-ARBA"/>
</dbReference>
<dbReference type="InterPro" id="IPR036890">
    <property type="entry name" value="HATPase_C_sf"/>
</dbReference>
<dbReference type="SMART" id="SM00448">
    <property type="entry name" value="REC"/>
    <property type="match status" value="1"/>
</dbReference>
<dbReference type="PROSITE" id="PS50109">
    <property type="entry name" value="HIS_KIN"/>
    <property type="match status" value="1"/>
</dbReference>
<accession>A0AAP8MDG1</accession>
<keyword evidence="4 10" id="KW-0597">Phosphoprotein</keyword>
<evidence type="ECO:0000256" key="3">
    <source>
        <dbReference type="ARBA" id="ARBA00021495"/>
    </source>
</evidence>
<evidence type="ECO:0000256" key="6">
    <source>
        <dbReference type="ARBA" id="ARBA00022777"/>
    </source>
</evidence>
<evidence type="ECO:0000256" key="9">
    <source>
        <dbReference type="PROSITE-ProRule" id="PRU00110"/>
    </source>
</evidence>
<dbReference type="SUPFAM" id="SSF50341">
    <property type="entry name" value="CheW-like"/>
    <property type="match status" value="1"/>
</dbReference>
<dbReference type="InterPro" id="IPR036641">
    <property type="entry name" value="HPT_dom_sf"/>
</dbReference>
<evidence type="ECO:0000313" key="15">
    <source>
        <dbReference type="EMBL" id="PLW85796.1"/>
    </source>
</evidence>
<comment type="function">
    <text evidence="8">Involved in the transmission of sensory signals from the chemoreceptors to the flagellar motors. CheA is autophosphorylated; it can transfer its phosphate group to either CheB or CheY.</text>
</comment>
<comment type="caution">
    <text evidence="15">The sequence shown here is derived from an EMBL/GenBank/DDBJ whole genome shotgun (WGS) entry which is preliminary data.</text>
</comment>
<evidence type="ECO:0000256" key="5">
    <source>
        <dbReference type="ARBA" id="ARBA00022679"/>
    </source>
</evidence>
<dbReference type="InterPro" id="IPR002545">
    <property type="entry name" value="CheW-lke_dom"/>
</dbReference>
<dbReference type="InterPro" id="IPR004358">
    <property type="entry name" value="Sig_transdc_His_kin-like_C"/>
</dbReference>
<feature type="domain" description="Response regulatory" evidence="12">
    <location>
        <begin position="1675"/>
        <end position="1793"/>
    </location>
</feature>
<dbReference type="SUPFAM" id="SSF52172">
    <property type="entry name" value="CheY-like"/>
    <property type="match status" value="1"/>
</dbReference>
<dbReference type="SUPFAM" id="SSF55874">
    <property type="entry name" value="ATPase domain of HSP90 chaperone/DNA topoisomerase II/histidine kinase"/>
    <property type="match status" value="1"/>
</dbReference>
<reference evidence="15 16" key="1">
    <citation type="submission" date="2018-01" db="EMBL/GenBank/DDBJ databases">
        <title>The draft genome sequence of Halioglobus japonicus S1-36.</title>
        <authorList>
            <person name="Du Z.-J."/>
            <person name="Shi M.-J."/>
        </authorList>
    </citation>
    <scope>NUCLEOTIDE SEQUENCE [LARGE SCALE GENOMIC DNA]</scope>
    <source>
        <strain evidence="15 16">S1-36</strain>
    </source>
</reference>
<dbReference type="Pfam" id="PF01627">
    <property type="entry name" value="Hpt"/>
    <property type="match status" value="2"/>
</dbReference>
<dbReference type="PRINTS" id="PR00344">
    <property type="entry name" value="BCTRLSENSOR"/>
</dbReference>
<proteinExistence type="predicted"/>
<name>A0AAP8MDG1_9GAMM</name>
<keyword evidence="16" id="KW-1185">Reference proteome</keyword>
<dbReference type="Pfam" id="PF01584">
    <property type="entry name" value="CheW"/>
    <property type="match status" value="1"/>
</dbReference>
<sequence>MTQFVDFVALGWVEKNLRDEMEAARTCLHRFQREPDTTEHLLEAERNIHMAAGALRLCALEPAALLAEEIERVLGELREGNIAGDKRKLAMTELVAAIEALPAYLASVRAKREVTPGSIASVVNDLRALDHRPSLPESLFFNPPLPDSAGINRDVPVALEEEIKAMAKQAMKSMHQHTEAATKSSKEALAQLRTTGGLACHALAGTALEPYFRCFTAYVEALGKGTAQTDEVTAQLFQHCFDTLRLLEEKGYEALDRAGAAANIKKMLYYIGKQKRPAKEHKALLKTFRIEDVDRYTAATEDHMIQEDDLLDALQQTQQQLVEVMGFLAGENKNICNANTTLTAKTLPSLQQVGLQLHVVGLPEQASIINEQFKVLRSYAEQDQPADPANLIDFGGALSNVRDIIEYKLKHGLSAEGDAATLDLEAAITEQVTRCLRGMKDKINREFARRDLIVLTNTAPEDLDISIGGLRPLFRAARQLGETDLLDAVELWEQNGFPTGVTLLTIGTKLLDQFGSDDFVASARSELDQVLSVLGMLEAKEQENEVLARCAAYLERAVEMGGLINDDSMQCFASSIAALEQYMESRLVDPKGNPAEHLRRAESLSKELESYTSLRENMQNPEGNVLEFTSKPAVESEMLDGIDDASIVDLIGGEVESEDPDALAEELLSMELEETEAPAAAVSAGGAASWRDGMAYWAEAAISRDPEPLKDGPEGEIDQELRECFVEECGEYVNRLDAAIPNFTADPTDKGAIGDLRVVFHTMKGSAKTIELHAYGEFMHDMEIIFNSLRDGYIQGTAEIAEFVSVVAAKLNTYSELIAQRIPLQEEDFAIPHAIAAAISDKSFTDEFTVELPATGTAVAEEQPAEAAAIEQPAEEVVVEEVALPYAPEQWASAPAPQLLAAIGTLLEVAEANENRAVIEQSQQLAEAAVPALIELRDAADLTLSTDNVAYLFGLPRLEHIASGAVYGLVESADGQSRIELSAAASDSLYGYLDQINDTEALIPVHNAALALLCKLLELVAPEEEDVAPAAPVQQAPDNVVVLRKQAIEQSVEEEEIDTELLDLFIETLDEYTESIDSALTALAAGEPDALRDLKNTLHTVKGAANSIGLTTMGSMVHDFETQLGDLEFKGDINSKESRATIENLASEFHDATRFVRVNKTDWNPSLASGDASEEELEQAAIEQAADRGDSEERRADTLRVDTPRIDKLLDMGLEISMSNVRTRQALDAAGADRSEVQNLSRRVLALVDQLSLQLDTEIQAKTELTESEQFDPLEMDRLTEKQGLAAILREAAYDLQEESRELGMHLDDALREAQSSGRLLQTNQSELRQLRLVEFSRLGPGLRRLVHQVSRQLGKQIDFVFDCGKGGLDIRVFEQIRVALEHMLRNAIDHGIGTPDERQGQGKVEHGNVKLSISRSGSEFLIRLVDDGNGIDPDALIKKAVGLGLINKNDKISDAEALRLIFRSGFTTAKQVTDVSGRGVGMDAVYQSISQAGGTIDIQSKPGFYTQFDVRIPASIMVNEALLATVGEEEIAIPLTSLKGSEFHRREDVHKVASETDGRISFRGEQYEVRYLGAVRGTLPTPTLENMPDFVPVLYAQHNRRRVAFFADGLSTAEDMVIRTLGVQYTGVPGIAGGAVKSDGQPVLALDLNEFILQVEHADAMADSTATEQETSTLVLCVDDSVMMRRTYEKRLASLGYTVVTAVDGADALDYLSQATQIPDFIFTDLEMPNMNGFDFIANLRRAPDLAHIPCVMVSSRDADKHRAEAERVGANGFLAKGANTAEGMQAVINRHLQQDAAMVS</sequence>
<dbReference type="InterPro" id="IPR001789">
    <property type="entry name" value="Sig_transdc_resp-reg_receiver"/>
</dbReference>
<dbReference type="Gene3D" id="3.30.565.10">
    <property type="entry name" value="Histidine kinase-like ATPase, C-terminal domain"/>
    <property type="match status" value="1"/>
</dbReference>
<dbReference type="PANTHER" id="PTHR43395">
    <property type="entry name" value="SENSOR HISTIDINE KINASE CHEA"/>
    <property type="match status" value="1"/>
</dbReference>
<dbReference type="PROSITE" id="PS50851">
    <property type="entry name" value="CHEW"/>
    <property type="match status" value="1"/>
</dbReference>
<dbReference type="InterPro" id="IPR008207">
    <property type="entry name" value="Sig_transdc_His_kin_Hpt_dom"/>
</dbReference>
<evidence type="ECO:0000256" key="10">
    <source>
        <dbReference type="PROSITE-ProRule" id="PRU00169"/>
    </source>
</evidence>
<dbReference type="SMART" id="SM00260">
    <property type="entry name" value="CheW"/>
    <property type="match status" value="1"/>
</dbReference>
<evidence type="ECO:0000256" key="8">
    <source>
        <dbReference type="ARBA" id="ARBA00035100"/>
    </source>
</evidence>
<dbReference type="SMART" id="SM00387">
    <property type="entry name" value="HATPase_c"/>
    <property type="match status" value="1"/>
</dbReference>
<dbReference type="EMBL" id="PKUR01000003">
    <property type="protein sequence ID" value="PLW85796.1"/>
    <property type="molecule type" value="Genomic_DNA"/>
</dbReference>
<organism evidence="15 16">
    <name type="scientific">Halioglobus japonicus</name>
    <dbReference type="NCBI Taxonomy" id="930805"/>
    <lineage>
        <taxon>Bacteria</taxon>
        <taxon>Pseudomonadati</taxon>
        <taxon>Pseudomonadota</taxon>
        <taxon>Gammaproteobacteria</taxon>
        <taxon>Cellvibrionales</taxon>
        <taxon>Halieaceae</taxon>
        <taxon>Halioglobus</taxon>
    </lineage>
</organism>
<dbReference type="Gene3D" id="3.40.50.2300">
    <property type="match status" value="1"/>
</dbReference>
<evidence type="ECO:0000313" key="16">
    <source>
        <dbReference type="Proteomes" id="UP000235162"/>
    </source>
</evidence>
<dbReference type="RefSeq" id="WP_084198534.1">
    <property type="nucleotide sequence ID" value="NZ_BMYL01000003.1"/>
</dbReference>
<feature type="modified residue" description="4-aspartylphosphate" evidence="10">
    <location>
        <position position="1726"/>
    </location>
</feature>
<dbReference type="Gene3D" id="1.20.120.160">
    <property type="entry name" value="HPT domain"/>
    <property type="match status" value="3"/>
</dbReference>
<evidence type="ECO:0000259" key="12">
    <source>
        <dbReference type="PROSITE" id="PS50110"/>
    </source>
</evidence>
<evidence type="ECO:0000259" key="11">
    <source>
        <dbReference type="PROSITE" id="PS50109"/>
    </source>
</evidence>
<protein>
    <recommendedName>
        <fullName evidence="3">Chemotaxis protein CheA</fullName>
        <ecNumber evidence="2">2.7.13.3</ecNumber>
    </recommendedName>
</protein>
<dbReference type="Pfam" id="PF02518">
    <property type="entry name" value="HATPase_c"/>
    <property type="match status" value="1"/>
</dbReference>
<dbReference type="Proteomes" id="UP000235162">
    <property type="component" value="Unassembled WGS sequence"/>
</dbReference>
<feature type="domain" description="HPt" evidence="14">
    <location>
        <begin position="714"/>
        <end position="821"/>
    </location>
</feature>
<evidence type="ECO:0000256" key="4">
    <source>
        <dbReference type="ARBA" id="ARBA00022553"/>
    </source>
</evidence>
<dbReference type="InterPro" id="IPR058661">
    <property type="entry name" value="FimL_2nd"/>
</dbReference>
<evidence type="ECO:0000259" key="14">
    <source>
        <dbReference type="PROSITE" id="PS50894"/>
    </source>
</evidence>
<dbReference type="Pfam" id="PF26379">
    <property type="entry name" value="FimL_2nd"/>
    <property type="match status" value="1"/>
</dbReference>
<evidence type="ECO:0000259" key="13">
    <source>
        <dbReference type="PROSITE" id="PS50851"/>
    </source>
</evidence>
<comment type="catalytic activity">
    <reaction evidence="1">
        <text>ATP + protein L-histidine = ADP + protein N-phospho-L-histidine.</text>
        <dbReference type="EC" id="2.7.13.3"/>
    </reaction>
</comment>
<dbReference type="EC" id="2.7.13.3" evidence="2"/>
<dbReference type="GO" id="GO:0006935">
    <property type="term" value="P:chemotaxis"/>
    <property type="evidence" value="ECO:0007669"/>
    <property type="project" value="InterPro"/>
</dbReference>
<feature type="domain" description="Histidine kinase" evidence="11">
    <location>
        <begin position="1381"/>
        <end position="1517"/>
    </location>
</feature>
<feature type="domain" description="CheW-like" evidence="13">
    <location>
        <begin position="1519"/>
        <end position="1658"/>
    </location>
</feature>
<evidence type="ECO:0000256" key="2">
    <source>
        <dbReference type="ARBA" id="ARBA00012438"/>
    </source>
</evidence>
<dbReference type="InterPro" id="IPR051315">
    <property type="entry name" value="Bact_Chemotaxis_CheA"/>
</dbReference>
<keyword evidence="7" id="KW-0902">Two-component regulatory system</keyword>
<dbReference type="Gene3D" id="2.30.30.40">
    <property type="entry name" value="SH3 Domains"/>
    <property type="match status" value="1"/>
</dbReference>
<dbReference type="PANTHER" id="PTHR43395:SF8">
    <property type="entry name" value="HISTIDINE KINASE"/>
    <property type="match status" value="1"/>
</dbReference>
<dbReference type="InterPro" id="IPR036061">
    <property type="entry name" value="CheW-like_dom_sf"/>
</dbReference>
<dbReference type="Pfam" id="PF00072">
    <property type="entry name" value="Response_reg"/>
    <property type="match status" value="1"/>
</dbReference>
<dbReference type="FunFam" id="3.30.565.10:FF:000016">
    <property type="entry name" value="Chemotaxis protein CheA, putative"/>
    <property type="match status" value="1"/>
</dbReference>
<dbReference type="SMART" id="SM00073">
    <property type="entry name" value="HPT"/>
    <property type="match status" value="2"/>
</dbReference>
<keyword evidence="5" id="KW-0808">Transferase</keyword>
<evidence type="ECO:0000256" key="1">
    <source>
        <dbReference type="ARBA" id="ARBA00000085"/>
    </source>
</evidence>
<dbReference type="InterPro" id="IPR005467">
    <property type="entry name" value="His_kinase_dom"/>
</dbReference>
<keyword evidence="6" id="KW-0418">Kinase</keyword>
<dbReference type="InterPro" id="IPR003594">
    <property type="entry name" value="HATPase_dom"/>
</dbReference>
<feature type="domain" description="HPt" evidence="14">
    <location>
        <begin position="1054"/>
        <end position="1159"/>
    </location>
</feature>
<dbReference type="InterPro" id="IPR011006">
    <property type="entry name" value="CheY-like_superfamily"/>
</dbReference>
<evidence type="ECO:0000256" key="7">
    <source>
        <dbReference type="ARBA" id="ARBA00023012"/>
    </source>
</evidence>
<dbReference type="KEGG" id="hja:BST95_05900"/>
<dbReference type="CDD" id="cd00088">
    <property type="entry name" value="HPT"/>
    <property type="match status" value="2"/>
</dbReference>
<dbReference type="PROSITE" id="PS50894">
    <property type="entry name" value="HPT"/>
    <property type="match status" value="2"/>
</dbReference>
<feature type="modified residue" description="Phosphohistidine" evidence="9">
    <location>
        <position position="1099"/>
    </location>
</feature>
<gene>
    <name evidence="15" type="ORF">C0029_14450</name>
</gene>
<dbReference type="PROSITE" id="PS50110">
    <property type="entry name" value="RESPONSE_REGULATORY"/>
    <property type="match status" value="1"/>
</dbReference>
<dbReference type="SUPFAM" id="SSF47226">
    <property type="entry name" value="Histidine-containing phosphotransfer domain, HPT domain"/>
    <property type="match status" value="3"/>
</dbReference>